<keyword evidence="15 16" id="KW-0378">Hydrolase</keyword>
<dbReference type="PROSITE" id="PS00592">
    <property type="entry name" value="GH9_2"/>
    <property type="match status" value="1"/>
</dbReference>
<evidence type="ECO:0000256" key="13">
    <source>
        <dbReference type="ARBA" id="ARBA00023326"/>
    </source>
</evidence>
<comment type="subcellular location">
    <subcellularLocation>
        <location evidence="3">Endoplasmic reticulum membrane</location>
        <topology evidence="3">Multi-pass membrane protein</topology>
    </subcellularLocation>
    <subcellularLocation>
        <location evidence="2">Nucleus membrane</location>
        <topology evidence="2">Multi-pass membrane protein</topology>
    </subcellularLocation>
</comment>
<dbReference type="InterPro" id="IPR012341">
    <property type="entry name" value="6hp_glycosidase-like_sf"/>
</dbReference>
<evidence type="ECO:0000256" key="8">
    <source>
        <dbReference type="ARBA" id="ARBA00023001"/>
    </source>
</evidence>
<comment type="catalytic activity">
    <reaction evidence="1 16">
        <text>Endohydrolysis of (1-&gt;4)-beta-D-glucosidic linkages in cellulose, lichenin and cereal beta-D-glucans.</text>
        <dbReference type="EC" id="3.2.1.4"/>
    </reaction>
</comment>
<organism evidence="21 22">
    <name type="scientific">Arabis nemorensis</name>
    <dbReference type="NCBI Taxonomy" id="586526"/>
    <lineage>
        <taxon>Eukaryota</taxon>
        <taxon>Viridiplantae</taxon>
        <taxon>Streptophyta</taxon>
        <taxon>Embryophyta</taxon>
        <taxon>Tracheophyta</taxon>
        <taxon>Spermatophyta</taxon>
        <taxon>Magnoliopsida</taxon>
        <taxon>eudicotyledons</taxon>
        <taxon>Gunneridae</taxon>
        <taxon>Pentapetalae</taxon>
        <taxon>rosids</taxon>
        <taxon>malvids</taxon>
        <taxon>Brassicales</taxon>
        <taxon>Brassicaceae</taxon>
        <taxon>Arabideae</taxon>
        <taxon>Arabis</taxon>
    </lineage>
</organism>
<keyword evidence="12 15" id="KW-0119">Carbohydrate metabolism</keyword>
<evidence type="ECO:0000313" key="22">
    <source>
        <dbReference type="Proteomes" id="UP000489600"/>
    </source>
</evidence>
<feature type="compositionally biased region" description="Polar residues" evidence="18">
    <location>
        <begin position="339"/>
        <end position="350"/>
    </location>
</feature>
<accession>A0A565AS52</accession>
<dbReference type="InterPro" id="IPR008979">
    <property type="entry name" value="Galactose-bd-like_sf"/>
</dbReference>
<feature type="region of interest" description="Disordered" evidence="18">
    <location>
        <begin position="278"/>
        <end position="371"/>
    </location>
</feature>
<protein>
    <recommendedName>
        <fullName evidence="16">Endoglucanase</fullName>
        <ecNumber evidence="16">3.2.1.4</ecNumber>
    </recommendedName>
</protein>
<dbReference type="InterPro" id="IPR008928">
    <property type="entry name" value="6-hairpin_glycosidase_sf"/>
</dbReference>
<keyword evidence="6" id="KW-0256">Endoplasmic reticulum</keyword>
<evidence type="ECO:0000256" key="5">
    <source>
        <dbReference type="ARBA" id="ARBA00022692"/>
    </source>
</evidence>
<evidence type="ECO:0000256" key="19">
    <source>
        <dbReference type="SAM" id="Phobius"/>
    </source>
</evidence>
<feature type="compositionally biased region" description="Polar residues" evidence="18">
    <location>
        <begin position="101"/>
        <end position="118"/>
    </location>
</feature>
<dbReference type="OrthoDB" id="266334at2759"/>
<dbReference type="Gene3D" id="1.50.10.10">
    <property type="match status" value="1"/>
</dbReference>
<dbReference type="GO" id="GO:0005789">
    <property type="term" value="C:endoplasmic reticulum membrane"/>
    <property type="evidence" value="ECO:0007669"/>
    <property type="project" value="UniProtKB-SubCell"/>
</dbReference>
<evidence type="ECO:0000256" key="3">
    <source>
        <dbReference type="ARBA" id="ARBA00004477"/>
    </source>
</evidence>
<evidence type="ECO:0000256" key="17">
    <source>
        <dbReference type="SAM" id="Coils"/>
    </source>
</evidence>
<dbReference type="InterPro" id="IPR018221">
    <property type="entry name" value="Glyco_hydro_9_His_AS"/>
</dbReference>
<keyword evidence="5 19" id="KW-0812">Transmembrane</keyword>
<keyword evidence="11" id="KW-0539">Nucleus</keyword>
<dbReference type="Proteomes" id="UP000489600">
    <property type="component" value="Unassembled WGS sequence"/>
</dbReference>
<evidence type="ECO:0000256" key="16">
    <source>
        <dbReference type="RuleBase" id="RU361166"/>
    </source>
</evidence>
<feature type="transmembrane region" description="Helical" evidence="19">
    <location>
        <begin position="126"/>
        <end position="146"/>
    </location>
</feature>
<evidence type="ECO:0000256" key="9">
    <source>
        <dbReference type="ARBA" id="ARBA00023054"/>
    </source>
</evidence>
<dbReference type="PANTHER" id="PTHR12953:SF0">
    <property type="entry name" value="SUN DOMAIN-CONTAINING OSSIFICATION FACTOR"/>
    <property type="match status" value="1"/>
</dbReference>
<feature type="region of interest" description="Disordered" evidence="18">
    <location>
        <begin position="578"/>
        <end position="654"/>
    </location>
</feature>
<dbReference type="FunFam" id="2.60.120.260:FF:000062">
    <property type="entry name" value="Galactose-binding protein isoform 3"/>
    <property type="match status" value="1"/>
</dbReference>
<feature type="active site" evidence="15">
    <location>
        <position position="79"/>
    </location>
</feature>
<feature type="compositionally biased region" description="Basic and acidic residues" evidence="18">
    <location>
        <begin position="606"/>
        <end position="620"/>
    </location>
</feature>
<dbReference type="InterPro" id="IPR012919">
    <property type="entry name" value="SUN_dom"/>
</dbReference>
<evidence type="ECO:0000256" key="12">
    <source>
        <dbReference type="ARBA" id="ARBA00023277"/>
    </source>
</evidence>
<keyword evidence="13 15" id="KW-0624">Polysaccharide degradation</keyword>
<evidence type="ECO:0000256" key="15">
    <source>
        <dbReference type="PROSITE-ProRule" id="PRU10059"/>
    </source>
</evidence>
<evidence type="ECO:0000256" key="1">
    <source>
        <dbReference type="ARBA" id="ARBA00000966"/>
    </source>
</evidence>
<keyword evidence="15 16" id="KW-0326">Glycosidase</keyword>
<dbReference type="Gene3D" id="2.60.120.260">
    <property type="entry name" value="Galactose-binding domain-like"/>
    <property type="match status" value="1"/>
</dbReference>
<keyword evidence="22" id="KW-1185">Reference proteome</keyword>
<dbReference type="Pfam" id="PF07738">
    <property type="entry name" value="Sad1_UNC"/>
    <property type="match status" value="1"/>
</dbReference>
<feature type="domain" description="SUN" evidence="20">
    <location>
        <begin position="398"/>
        <end position="562"/>
    </location>
</feature>
<keyword evidence="8 16" id="KW-0136">Cellulose degradation</keyword>
<evidence type="ECO:0000256" key="18">
    <source>
        <dbReference type="SAM" id="MobiDB-lite"/>
    </source>
</evidence>
<proteinExistence type="inferred from homology"/>
<dbReference type="GO" id="GO:0030245">
    <property type="term" value="P:cellulose catabolic process"/>
    <property type="evidence" value="ECO:0007669"/>
    <property type="project" value="UniProtKB-KW"/>
</dbReference>
<evidence type="ECO:0000256" key="11">
    <source>
        <dbReference type="ARBA" id="ARBA00023242"/>
    </source>
</evidence>
<dbReference type="Pfam" id="PF00759">
    <property type="entry name" value="Glyco_hydro_9"/>
    <property type="match status" value="1"/>
</dbReference>
<evidence type="ECO:0000256" key="7">
    <source>
        <dbReference type="ARBA" id="ARBA00022989"/>
    </source>
</evidence>
<dbReference type="PROSITE" id="PS51469">
    <property type="entry name" value="SUN"/>
    <property type="match status" value="1"/>
</dbReference>
<evidence type="ECO:0000259" key="20">
    <source>
        <dbReference type="PROSITE" id="PS51469"/>
    </source>
</evidence>
<dbReference type="GO" id="GO:0034975">
    <property type="term" value="P:protein folding in endoplasmic reticulum"/>
    <property type="evidence" value="ECO:0007669"/>
    <property type="project" value="TreeGrafter"/>
</dbReference>
<evidence type="ECO:0000256" key="14">
    <source>
        <dbReference type="ARBA" id="ARBA00054046"/>
    </source>
</evidence>
<dbReference type="InterPro" id="IPR045120">
    <property type="entry name" value="Suco/Slp1-like"/>
</dbReference>
<gene>
    <name evidence="21" type="ORF">ANE_LOCUS2673</name>
</gene>
<feature type="coiled-coil region" evidence="17">
    <location>
        <begin position="717"/>
        <end position="755"/>
    </location>
</feature>
<dbReference type="PANTHER" id="PTHR12953">
    <property type="entry name" value="MEMBRANE PROTEIN CH1 RELATED"/>
    <property type="match status" value="1"/>
</dbReference>
<comment type="similarity">
    <text evidence="4 15 16">Belongs to the glycosyl hydrolase 9 (cellulase E) family.</text>
</comment>
<feature type="compositionally biased region" description="Basic and acidic residues" evidence="18">
    <location>
        <begin position="328"/>
        <end position="337"/>
    </location>
</feature>
<evidence type="ECO:0000313" key="21">
    <source>
        <dbReference type="EMBL" id="VVA92228.1"/>
    </source>
</evidence>
<dbReference type="AlphaFoldDB" id="A0A565AS52"/>
<comment type="caution">
    <text evidence="21">The sequence shown here is derived from an EMBL/GenBank/DDBJ whole genome shotgun (WGS) entry which is preliminary data.</text>
</comment>
<keyword evidence="10 19" id="KW-0472">Membrane</keyword>
<dbReference type="GO" id="GO:0008810">
    <property type="term" value="F:cellulase activity"/>
    <property type="evidence" value="ECO:0007669"/>
    <property type="project" value="UniProtKB-EC"/>
</dbReference>
<evidence type="ECO:0000256" key="6">
    <source>
        <dbReference type="ARBA" id="ARBA00022824"/>
    </source>
</evidence>
<comment type="function">
    <text evidence="14">Encodes a member of the mid-SUN subfamily of SUN-domain proteins that is localized to both the nuclear envelope and the ER. It is involved in early seed development and nuclear morphology. [TAIR].</text>
</comment>
<feature type="region of interest" description="Disordered" evidence="18">
    <location>
        <begin position="205"/>
        <end position="228"/>
    </location>
</feature>
<keyword evidence="7 19" id="KW-1133">Transmembrane helix</keyword>
<reference evidence="21" key="1">
    <citation type="submission" date="2019-07" db="EMBL/GenBank/DDBJ databases">
        <authorList>
            <person name="Dittberner H."/>
        </authorList>
    </citation>
    <scope>NUCLEOTIDE SEQUENCE [LARGE SCALE GENOMIC DNA]</scope>
</reference>
<feature type="transmembrane region" description="Helical" evidence="19">
    <location>
        <begin position="802"/>
        <end position="819"/>
    </location>
</feature>
<feature type="compositionally biased region" description="Basic and acidic residues" evidence="18">
    <location>
        <begin position="311"/>
        <end position="321"/>
    </location>
</feature>
<sequence>MYKLPQSNLQYVTSITFLLTTYAKYMKATKHNFNCGNYVIVPNALINLSKRQVDYILGVNPMKMSYMVGFGTNFPKRIHHRGSSLPSRAVRSNSQGCNGGFQSFRTQNPNPNGSNRGKTGSKRRGLCDLSIRLLFLLLPGCAMLRSCTTLLVRRSNSNRRNSFCKVSLSLVFLLWLLLFLSTFLVSLGDGGIDAPLIDSVRVADSDDGRTDESAVPSDAPSLLEPDSVHVTSDLTRSDGITQSEENEDKENSLKQAAEINILYTGNDTESKDEDILKQSTGNDADCKENDSLKQGEIKKTDAGNDAESKDDEFFKPSEINKTDTCTDAESKDNDFLRQSHMNKTSTGNDTGSKDTDFLKQSPMNKTDPGNDTEIVAAKVDQLSRAVPLGLDEFKSRASNSRNKSLLGKVSGVTHRMEPGGKEYNYASASKGAKVLSSNKEAKGATSILSRDNDKYLRNPCSTEGKFVVVELSEETLVNTIKIANFEHYSSNLKEFELQGTLVYPTDAWVHMGNFTAANVKHEQNFTLVEPKWVRYLKLKFLSHYGSEFYCTLSLVEVYGVDAVERMLEDLISVQDSKNNFKTREGDTEQKEKPVKQQTESPEGDDGSDKSTQREKERETPPENMVAKAEASMAKSNNKLTEPVEDVRRHQPGSRMPGDTVLKILMQKLRSLDLNLSVLERYLEELNSRYGNIFQEMDRETGVREKEIVTLRLDVEGVKERQERMVSEAEEMKEWRKRVETETEKSEKDNEKMSERLEEVWQRVEWMEKKGLMVFTVCLGFGTVAVIAVVVGMGTGRAEKTGGGAWLLLLISSTFVMFVLSL</sequence>
<evidence type="ECO:0000256" key="10">
    <source>
        <dbReference type="ARBA" id="ARBA00023136"/>
    </source>
</evidence>
<dbReference type="GO" id="GO:0031965">
    <property type="term" value="C:nuclear membrane"/>
    <property type="evidence" value="ECO:0007669"/>
    <property type="project" value="UniProtKB-SubCell"/>
</dbReference>
<keyword evidence="9 17" id="KW-0175">Coiled coil</keyword>
<feature type="transmembrane region" description="Helical" evidence="19">
    <location>
        <begin position="166"/>
        <end position="187"/>
    </location>
</feature>
<feature type="compositionally biased region" description="Basic and acidic residues" evidence="18">
    <location>
        <begin position="581"/>
        <end position="594"/>
    </location>
</feature>
<dbReference type="EC" id="3.2.1.4" evidence="16"/>
<evidence type="ECO:0000256" key="2">
    <source>
        <dbReference type="ARBA" id="ARBA00004232"/>
    </source>
</evidence>
<dbReference type="SUPFAM" id="SSF49785">
    <property type="entry name" value="Galactose-binding domain-like"/>
    <property type="match status" value="1"/>
</dbReference>
<feature type="region of interest" description="Disordered" evidence="18">
    <location>
        <begin position="101"/>
        <end position="122"/>
    </location>
</feature>
<dbReference type="SUPFAM" id="SSF48208">
    <property type="entry name" value="Six-hairpin glycosidases"/>
    <property type="match status" value="1"/>
</dbReference>
<dbReference type="InterPro" id="IPR001701">
    <property type="entry name" value="Glyco_hydro_9"/>
</dbReference>
<name>A0A565AS52_9BRAS</name>
<evidence type="ECO:0000256" key="4">
    <source>
        <dbReference type="ARBA" id="ARBA00007072"/>
    </source>
</evidence>
<feature type="compositionally biased region" description="Basic and acidic residues" evidence="18">
    <location>
        <begin position="284"/>
        <end position="302"/>
    </location>
</feature>
<dbReference type="EMBL" id="CABITT030000001">
    <property type="protein sequence ID" value="VVA92228.1"/>
    <property type="molecule type" value="Genomic_DNA"/>
</dbReference>
<feature type="transmembrane region" description="Helical" evidence="19">
    <location>
        <begin position="771"/>
        <end position="790"/>
    </location>
</feature>